<organism evidence="1 2">
    <name type="scientific">Kitasatospora nipponensis</name>
    <dbReference type="NCBI Taxonomy" id="258049"/>
    <lineage>
        <taxon>Bacteria</taxon>
        <taxon>Bacillati</taxon>
        <taxon>Actinomycetota</taxon>
        <taxon>Actinomycetes</taxon>
        <taxon>Kitasatosporales</taxon>
        <taxon>Streptomycetaceae</taxon>
        <taxon>Kitasatospora</taxon>
    </lineage>
</organism>
<accession>A0ABP4GV88</accession>
<gene>
    <name evidence="1" type="ORF">GCM10009665_33260</name>
</gene>
<protein>
    <submittedName>
        <fullName evidence="1">Uncharacterized protein</fullName>
    </submittedName>
</protein>
<sequence>MSGPEHPDTLNARHSAADWQGEAGDAVGAAAAFAELLPDRVRVSGPDHPLTLTARHSAAYWRRKARRAQLRRWLPL</sequence>
<dbReference type="Proteomes" id="UP001500037">
    <property type="component" value="Unassembled WGS sequence"/>
</dbReference>
<evidence type="ECO:0000313" key="2">
    <source>
        <dbReference type="Proteomes" id="UP001500037"/>
    </source>
</evidence>
<name>A0ABP4GV88_9ACTN</name>
<dbReference type="EMBL" id="BAAALF010000051">
    <property type="protein sequence ID" value="GAA1239812.1"/>
    <property type="molecule type" value="Genomic_DNA"/>
</dbReference>
<dbReference type="InterPro" id="IPR011990">
    <property type="entry name" value="TPR-like_helical_dom_sf"/>
</dbReference>
<proteinExistence type="predicted"/>
<evidence type="ECO:0000313" key="1">
    <source>
        <dbReference type="EMBL" id="GAA1239812.1"/>
    </source>
</evidence>
<comment type="caution">
    <text evidence="1">The sequence shown here is derived from an EMBL/GenBank/DDBJ whole genome shotgun (WGS) entry which is preliminary data.</text>
</comment>
<dbReference type="Gene3D" id="1.25.40.10">
    <property type="entry name" value="Tetratricopeptide repeat domain"/>
    <property type="match status" value="1"/>
</dbReference>
<keyword evidence="2" id="KW-1185">Reference proteome</keyword>
<reference evidence="2" key="1">
    <citation type="journal article" date="2019" name="Int. J. Syst. Evol. Microbiol.">
        <title>The Global Catalogue of Microorganisms (GCM) 10K type strain sequencing project: providing services to taxonomists for standard genome sequencing and annotation.</title>
        <authorList>
            <consortium name="The Broad Institute Genomics Platform"/>
            <consortium name="The Broad Institute Genome Sequencing Center for Infectious Disease"/>
            <person name="Wu L."/>
            <person name="Ma J."/>
        </authorList>
    </citation>
    <scope>NUCLEOTIDE SEQUENCE [LARGE SCALE GENOMIC DNA]</scope>
    <source>
        <strain evidence="2">JCM 13004</strain>
    </source>
</reference>